<comment type="similarity">
    <text evidence="1">Belongs to the RelE toxin family.</text>
</comment>
<dbReference type="PANTHER" id="PTHR35601:SF1">
    <property type="entry name" value="TOXIN RELE"/>
    <property type="match status" value="1"/>
</dbReference>
<evidence type="ECO:0000256" key="1">
    <source>
        <dbReference type="ARBA" id="ARBA00006226"/>
    </source>
</evidence>
<evidence type="ECO:0000313" key="3">
    <source>
        <dbReference type="EMBL" id="OGI69215.1"/>
    </source>
</evidence>
<gene>
    <name evidence="3" type="ORF">A2W18_08090</name>
</gene>
<reference evidence="3 4" key="1">
    <citation type="journal article" date="2016" name="Nat. Commun.">
        <title>Thousands of microbial genomes shed light on interconnected biogeochemical processes in an aquifer system.</title>
        <authorList>
            <person name="Anantharaman K."/>
            <person name="Brown C.T."/>
            <person name="Hug L.A."/>
            <person name="Sharon I."/>
            <person name="Castelle C.J."/>
            <person name="Probst A.J."/>
            <person name="Thomas B.C."/>
            <person name="Singh A."/>
            <person name="Wilkins M.J."/>
            <person name="Karaoz U."/>
            <person name="Brodie E.L."/>
            <person name="Williams K.H."/>
            <person name="Hubbard S.S."/>
            <person name="Banfield J.F."/>
        </authorList>
    </citation>
    <scope>NUCLEOTIDE SEQUENCE [LARGE SCALE GENOMIC DNA]</scope>
</reference>
<evidence type="ECO:0000256" key="2">
    <source>
        <dbReference type="ARBA" id="ARBA00022649"/>
    </source>
</evidence>
<proteinExistence type="inferred from homology"/>
<protein>
    <submittedName>
        <fullName evidence="3">Addiction module antitoxin</fullName>
    </submittedName>
</protein>
<dbReference type="SUPFAM" id="SSF143011">
    <property type="entry name" value="RelE-like"/>
    <property type="match status" value="1"/>
</dbReference>
<sequence length="87" mass="10331">MASYELVFKKSVAKDLRAFPTKDIKRIMQRIHSLANDPRPAGCEKLSGQERYRVRQGIYRIIYEIEDERLLVLVVKVGHRREIYRRG</sequence>
<keyword evidence="2" id="KW-1277">Toxin-antitoxin system</keyword>
<dbReference type="PANTHER" id="PTHR35601">
    <property type="entry name" value="TOXIN RELE"/>
    <property type="match status" value="1"/>
</dbReference>
<organism evidence="3 4">
    <name type="scientific">Candidatus Muproteobacteria bacterium RBG_16_60_9</name>
    <dbReference type="NCBI Taxonomy" id="1817755"/>
    <lineage>
        <taxon>Bacteria</taxon>
        <taxon>Pseudomonadati</taxon>
        <taxon>Pseudomonadota</taxon>
        <taxon>Candidatus Muproteobacteria</taxon>
    </lineage>
</organism>
<comment type="caution">
    <text evidence="3">The sequence shown here is derived from an EMBL/GenBank/DDBJ whole genome shotgun (WGS) entry which is preliminary data.</text>
</comment>
<dbReference type="Proteomes" id="UP000179076">
    <property type="component" value="Unassembled WGS sequence"/>
</dbReference>
<dbReference type="Pfam" id="PF05016">
    <property type="entry name" value="ParE_toxin"/>
    <property type="match status" value="1"/>
</dbReference>
<dbReference type="InterPro" id="IPR007712">
    <property type="entry name" value="RelE/ParE_toxin"/>
</dbReference>
<dbReference type="InterPro" id="IPR035093">
    <property type="entry name" value="RelE/ParE_toxin_dom_sf"/>
</dbReference>
<dbReference type="EMBL" id="MFSP01000026">
    <property type="protein sequence ID" value="OGI69215.1"/>
    <property type="molecule type" value="Genomic_DNA"/>
</dbReference>
<name>A0A1F6VI50_9PROT</name>
<dbReference type="AlphaFoldDB" id="A0A1F6VI50"/>
<accession>A0A1F6VI50</accession>
<dbReference type="Gene3D" id="3.30.2310.20">
    <property type="entry name" value="RelE-like"/>
    <property type="match status" value="1"/>
</dbReference>
<evidence type="ECO:0000313" key="4">
    <source>
        <dbReference type="Proteomes" id="UP000179076"/>
    </source>
</evidence>